<dbReference type="GO" id="GO:0016787">
    <property type="term" value="F:hydrolase activity"/>
    <property type="evidence" value="ECO:0007669"/>
    <property type="project" value="UniProtKB-KW"/>
</dbReference>
<evidence type="ECO:0000256" key="7">
    <source>
        <dbReference type="ARBA" id="ARBA00023235"/>
    </source>
</evidence>
<evidence type="ECO:0000256" key="5">
    <source>
        <dbReference type="ARBA" id="ARBA00022840"/>
    </source>
</evidence>
<reference evidence="17" key="2">
    <citation type="submission" date="2025-09" db="UniProtKB">
        <authorList>
            <consortium name="Ensembl"/>
        </authorList>
    </citation>
    <scope>IDENTIFICATION</scope>
</reference>
<dbReference type="InterPro" id="IPR025313">
    <property type="entry name" value="SPB4-like_CTE"/>
</dbReference>
<evidence type="ECO:0000256" key="1">
    <source>
        <dbReference type="ARBA" id="ARBA00004604"/>
    </source>
</evidence>
<keyword evidence="18" id="KW-1185">Reference proteome</keyword>
<evidence type="ECO:0000256" key="11">
    <source>
        <dbReference type="ARBA" id="ARBA00054056"/>
    </source>
</evidence>
<keyword evidence="4 12" id="KW-0347">Helicase</keyword>
<evidence type="ECO:0000256" key="3">
    <source>
        <dbReference type="ARBA" id="ARBA00022801"/>
    </source>
</evidence>
<proteinExistence type="inferred from homology"/>
<keyword evidence="7" id="KW-0413">Isomerase</keyword>
<keyword evidence="5 12" id="KW-0067">ATP-binding</keyword>
<dbReference type="FunFam" id="3.40.50.300:FF:001466">
    <property type="entry name" value="RNA helicase"/>
    <property type="match status" value="1"/>
</dbReference>
<dbReference type="PROSITE" id="PS51194">
    <property type="entry name" value="HELICASE_CTER"/>
    <property type="match status" value="1"/>
</dbReference>
<dbReference type="SMART" id="SM01178">
    <property type="entry name" value="DUF4217"/>
    <property type="match status" value="1"/>
</dbReference>
<comment type="function">
    <text evidence="13">RNA helicase.</text>
</comment>
<feature type="region of interest" description="Disordered" evidence="14">
    <location>
        <begin position="1"/>
        <end position="26"/>
    </location>
</feature>
<dbReference type="GO" id="GO:0005730">
    <property type="term" value="C:nucleolus"/>
    <property type="evidence" value="ECO:0007669"/>
    <property type="project" value="UniProtKB-SubCell"/>
</dbReference>
<evidence type="ECO:0000256" key="2">
    <source>
        <dbReference type="ARBA" id="ARBA00022741"/>
    </source>
</evidence>
<organism evidence="17 18">
    <name type="scientific">Lynx canadensis</name>
    <name type="common">Canada lynx</name>
    <name type="synonym">Felis canadensis</name>
    <dbReference type="NCBI Taxonomy" id="61383"/>
    <lineage>
        <taxon>Eukaryota</taxon>
        <taxon>Metazoa</taxon>
        <taxon>Chordata</taxon>
        <taxon>Craniata</taxon>
        <taxon>Vertebrata</taxon>
        <taxon>Euteleostomi</taxon>
        <taxon>Mammalia</taxon>
        <taxon>Eutheria</taxon>
        <taxon>Laurasiatheria</taxon>
        <taxon>Carnivora</taxon>
        <taxon>Feliformia</taxon>
        <taxon>Felidae</taxon>
        <taxon>Felinae</taxon>
        <taxon>Lynx</taxon>
    </lineage>
</organism>
<dbReference type="PROSITE" id="PS51192">
    <property type="entry name" value="HELICASE_ATP_BIND_1"/>
    <property type="match status" value="1"/>
</dbReference>
<gene>
    <name evidence="17" type="primary">DDX31</name>
</gene>
<dbReference type="InterPro" id="IPR001650">
    <property type="entry name" value="Helicase_C-like"/>
</dbReference>
<evidence type="ECO:0000259" key="15">
    <source>
        <dbReference type="PROSITE" id="PS51192"/>
    </source>
</evidence>
<evidence type="ECO:0000256" key="14">
    <source>
        <dbReference type="SAM" id="MobiDB-lite"/>
    </source>
</evidence>
<keyword evidence="6 13" id="KW-0694">RNA-binding</keyword>
<comment type="similarity">
    <text evidence="9">Belongs to the DEAD box helicase family. DDX31/DBP7 subfamily.</text>
</comment>
<feature type="domain" description="Helicase ATP-binding" evidence="15">
    <location>
        <begin position="121"/>
        <end position="302"/>
    </location>
</feature>
<comment type="catalytic activity">
    <reaction evidence="10">
        <text>ATP + H2O = ADP + phosphate + H(+)</text>
        <dbReference type="Rhea" id="RHEA:13065"/>
        <dbReference type="ChEBI" id="CHEBI:15377"/>
        <dbReference type="ChEBI" id="CHEBI:15378"/>
        <dbReference type="ChEBI" id="CHEBI:30616"/>
        <dbReference type="ChEBI" id="CHEBI:43474"/>
        <dbReference type="ChEBI" id="CHEBI:456216"/>
        <dbReference type="EC" id="3.6.4.13"/>
    </reaction>
    <physiologicalReaction direction="left-to-right" evidence="10">
        <dbReference type="Rhea" id="RHEA:13066"/>
    </physiologicalReaction>
</comment>
<dbReference type="InterPro" id="IPR000629">
    <property type="entry name" value="RNA-helicase_DEAD-box_CS"/>
</dbReference>
<evidence type="ECO:0000256" key="13">
    <source>
        <dbReference type="RuleBase" id="RU365068"/>
    </source>
</evidence>
<dbReference type="Gene3D" id="3.40.50.300">
    <property type="entry name" value="P-loop containing nucleotide triphosphate hydrolases"/>
    <property type="match status" value="3"/>
</dbReference>
<keyword evidence="8" id="KW-0539">Nucleus</keyword>
<dbReference type="Ensembl" id="ENSLCNT00005038725.1">
    <property type="protein sequence ID" value="ENSLCNP00005034707.1"/>
    <property type="gene ID" value="ENSLCNG00005022553.1"/>
</dbReference>
<dbReference type="GO" id="GO:0003724">
    <property type="term" value="F:RNA helicase activity"/>
    <property type="evidence" value="ECO:0007669"/>
    <property type="project" value="UniProtKB-EC"/>
</dbReference>
<dbReference type="SUPFAM" id="SSF52540">
    <property type="entry name" value="P-loop containing nucleoside triphosphate hydrolases"/>
    <property type="match status" value="2"/>
</dbReference>
<dbReference type="SMART" id="SM00487">
    <property type="entry name" value="DEXDc"/>
    <property type="match status" value="1"/>
</dbReference>
<name>A0A667IPM2_LYNCA</name>
<dbReference type="Pfam" id="PF13959">
    <property type="entry name" value="CTE_SPB4"/>
    <property type="match status" value="1"/>
</dbReference>
<dbReference type="PROSITE" id="PS00039">
    <property type="entry name" value="DEAD_ATP_HELICASE"/>
    <property type="match status" value="1"/>
</dbReference>
<dbReference type="GO" id="GO:0005524">
    <property type="term" value="F:ATP binding"/>
    <property type="evidence" value="ECO:0007669"/>
    <property type="project" value="UniProtKB-UniRule"/>
</dbReference>
<dbReference type="Proteomes" id="UP000472241">
    <property type="component" value="Unplaced"/>
</dbReference>
<evidence type="ECO:0000256" key="8">
    <source>
        <dbReference type="ARBA" id="ARBA00023242"/>
    </source>
</evidence>
<dbReference type="Pfam" id="PF00271">
    <property type="entry name" value="Helicase_C"/>
    <property type="match status" value="1"/>
</dbReference>
<comment type="domain">
    <text evidence="13">The Q motif is unique to and characteristic of the DEAD box family of RNA helicases and controls ATP binding and hydrolysis.</text>
</comment>
<accession>A0A667IPM2</accession>
<keyword evidence="3 12" id="KW-0378">Hydrolase</keyword>
<comment type="function">
    <text evidence="11">May have DNA helicase activity and RNA helicase activity. Probably have ssDNA and RNA dependent ATPase activity. Plays a role in ribosome biogenesis and TP53/p53 regulation through its interaction with NPM1.</text>
</comment>
<dbReference type="GO" id="GO:0003723">
    <property type="term" value="F:RNA binding"/>
    <property type="evidence" value="ECO:0007669"/>
    <property type="project" value="UniProtKB-UniRule"/>
</dbReference>
<dbReference type="EC" id="3.6.4.13" evidence="13"/>
<evidence type="ECO:0000259" key="16">
    <source>
        <dbReference type="PROSITE" id="PS51194"/>
    </source>
</evidence>
<evidence type="ECO:0000313" key="18">
    <source>
        <dbReference type="Proteomes" id="UP000472241"/>
    </source>
</evidence>
<dbReference type="Pfam" id="PF00270">
    <property type="entry name" value="DEAD"/>
    <property type="match status" value="1"/>
</dbReference>
<evidence type="ECO:0000313" key="17">
    <source>
        <dbReference type="Ensembl" id="ENSLCNP00005034707.1"/>
    </source>
</evidence>
<evidence type="ECO:0000256" key="4">
    <source>
        <dbReference type="ARBA" id="ARBA00022806"/>
    </source>
</evidence>
<keyword evidence="2 12" id="KW-0547">Nucleotide-binding</keyword>
<dbReference type="FunFam" id="3.40.50.300:FF:001399">
    <property type="entry name" value="RNA helicase"/>
    <property type="match status" value="1"/>
</dbReference>
<evidence type="ECO:0000256" key="12">
    <source>
        <dbReference type="RuleBase" id="RU000492"/>
    </source>
</evidence>
<dbReference type="AlphaFoldDB" id="A0A667IPM2"/>
<feature type="domain" description="Helicase C-terminal" evidence="16">
    <location>
        <begin position="339"/>
        <end position="517"/>
    </location>
</feature>
<dbReference type="InterPro" id="IPR011545">
    <property type="entry name" value="DEAD/DEAH_box_helicase_dom"/>
</dbReference>
<reference evidence="17" key="1">
    <citation type="submission" date="2025-08" db="UniProtKB">
        <authorList>
            <consortium name="Ensembl"/>
        </authorList>
    </citation>
    <scope>IDENTIFICATION</scope>
</reference>
<dbReference type="InterPro" id="IPR027417">
    <property type="entry name" value="P-loop_NTPase"/>
</dbReference>
<dbReference type="SMART" id="SM00490">
    <property type="entry name" value="HELICc"/>
    <property type="match status" value="1"/>
</dbReference>
<dbReference type="CDD" id="cd18787">
    <property type="entry name" value="SF2_C_DEAD"/>
    <property type="match status" value="1"/>
</dbReference>
<dbReference type="InterPro" id="IPR014001">
    <property type="entry name" value="Helicase_ATP-bd"/>
</dbReference>
<evidence type="ECO:0000256" key="6">
    <source>
        <dbReference type="ARBA" id="ARBA00022884"/>
    </source>
</evidence>
<sequence length="627" mass="70103">MPEATKRKYRASSEAPPAKRRSAAAFLPAKKAAAEEARRTFKGKAQRTFSPNESLVGVSGKNREQKPCIRTSSLFKNNPEIPELHRYVQAQMHFGNKRSEEYSAFCSTCSKAGARTGKQSIPVLLEGRDALVRSQTGSGKTLAYCIPVVQSLQAMKSKIQRSDGPYALVLVPTRELALQSFNTVQKLLKPFTWIVPGVLMGGERKKSEKARLRKGINILISTPGRLVDHIKSTKNIHFSRIRWLILDEADRILDLGFEKDITVILNAVNAECQQRQNVLLSATLTEGVTRLADISLLDPVRISVLDQHHAQSDPERGTLPQVSPLPPDEELDSFAIPGGLDQHVTLVPSKLKLVSLAAFILQKCKFEKDQKMIIFFLSCELVEFYYHLFLRTLPACSGAPASRQPPSASTRFKFLRLHGNMEQEERTAVFEEFSHSKTGILLCTVRTILYSTWGPRISVMYNAPSSPAEYIHRIGRTARIGCRGSSLLILAPSEAEYVNSLASHKINVSEIHVEDILSVLTRDGLKGSRRGTQKSRAAGPQEIRRRATVLQTVFEDYVHSSERRVSWAKKALQSFIRAYATYPRELKHIFHVRSLHLGHVAKSFGLRDAPQNLGVSAVKRRKGNLNR</sequence>
<dbReference type="PANTHER" id="PTHR24031">
    <property type="entry name" value="RNA HELICASE"/>
    <property type="match status" value="1"/>
</dbReference>
<evidence type="ECO:0000256" key="9">
    <source>
        <dbReference type="ARBA" id="ARBA00037933"/>
    </source>
</evidence>
<comment type="subcellular location">
    <subcellularLocation>
        <location evidence="1">Nucleus</location>
        <location evidence="1">Nucleolus</location>
    </subcellularLocation>
</comment>
<dbReference type="CDD" id="cd17949">
    <property type="entry name" value="DEADc_DDX31"/>
    <property type="match status" value="1"/>
</dbReference>
<protein>
    <recommendedName>
        <fullName evidence="13">ATP-dependent RNA helicase</fullName>
        <ecNumber evidence="13">3.6.4.13</ecNumber>
    </recommendedName>
</protein>
<evidence type="ECO:0000256" key="10">
    <source>
        <dbReference type="ARBA" id="ARBA00049390"/>
    </source>
</evidence>